<dbReference type="FunFam" id="3.30.70.20:FF:000016">
    <property type="entry name" value="NADH-quinone oxidoreductase"/>
    <property type="match status" value="1"/>
</dbReference>
<evidence type="ECO:0000256" key="10">
    <source>
        <dbReference type="ARBA" id="ARBA00023027"/>
    </source>
</evidence>
<evidence type="ECO:0000256" key="5">
    <source>
        <dbReference type="ARBA" id="ARBA00022719"/>
    </source>
</evidence>
<dbReference type="PROSITE" id="PS00642">
    <property type="entry name" value="COMPLEX1_75K_2"/>
    <property type="match status" value="1"/>
</dbReference>
<dbReference type="InterPro" id="IPR010228">
    <property type="entry name" value="NADH_UbQ_OxRdtase_Gsu"/>
</dbReference>
<dbReference type="Gene3D" id="3.10.20.740">
    <property type="match status" value="1"/>
</dbReference>
<keyword evidence="4 13" id="KW-0001">2Fe-2S</keyword>
<dbReference type="CDD" id="cd00207">
    <property type="entry name" value="fer2"/>
    <property type="match status" value="1"/>
</dbReference>
<dbReference type="GO" id="GO:0016020">
    <property type="term" value="C:membrane"/>
    <property type="evidence" value="ECO:0007669"/>
    <property type="project" value="InterPro"/>
</dbReference>
<organism evidence="17 18">
    <name type="scientific">Streptomonospora mangrovi</name>
    <dbReference type="NCBI Taxonomy" id="2883123"/>
    <lineage>
        <taxon>Bacteria</taxon>
        <taxon>Bacillati</taxon>
        <taxon>Actinomycetota</taxon>
        <taxon>Actinomycetes</taxon>
        <taxon>Streptosporangiales</taxon>
        <taxon>Nocardiopsidaceae</taxon>
        <taxon>Streptomonospora</taxon>
    </lineage>
</organism>
<dbReference type="NCBIfam" id="NF005895">
    <property type="entry name" value="PRK07860.1"/>
    <property type="match status" value="1"/>
</dbReference>
<dbReference type="InterPro" id="IPR050123">
    <property type="entry name" value="Prok_molybdopt-oxidoreductase"/>
</dbReference>
<dbReference type="Pfam" id="PF10588">
    <property type="entry name" value="NADH-G_4Fe-4S_3"/>
    <property type="match status" value="1"/>
</dbReference>
<dbReference type="InterPro" id="IPR019574">
    <property type="entry name" value="NADH_UbQ_OxRdtase_Gsu_4Fe4S-bd"/>
</dbReference>
<dbReference type="Gene3D" id="3.30.70.20">
    <property type="match status" value="1"/>
</dbReference>
<evidence type="ECO:0000259" key="14">
    <source>
        <dbReference type="PROSITE" id="PS51085"/>
    </source>
</evidence>
<dbReference type="Pfam" id="PF13510">
    <property type="entry name" value="Fer2_4"/>
    <property type="match status" value="1"/>
</dbReference>
<dbReference type="CDD" id="cd02788">
    <property type="entry name" value="MopB_CT_NDH-1_NuoG2-N7"/>
    <property type="match status" value="1"/>
</dbReference>
<dbReference type="FunFam" id="3.10.20.740:FF:000001">
    <property type="entry name" value="NADH-quinone oxidoreductase subunit G"/>
    <property type="match status" value="1"/>
</dbReference>
<comment type="function">
    <text evidence="12">NDH-1 shuttles electrons from NADH, via FMN and iron-sulfur (Fe-S) centers, to quinones in the respiratory chain. The immediate electron acceptor for the enzyme in this species is believed to be menaquinone. Couples the redox reaction to proton translocation (for every two electrons transferred, four hydrogen ions are translocated across the cytoplasmic membrane), and thus conserves the redox energy in a proton gradient.</text>
</comment>
<keyword evidence="8 13" id="KW-0408">Iron</keyword>
<dbReference type="PROSITE" id="PS51085">
    <property type="entry name" value="2FE2S_FER_2"/>
    <property type="match status" value="1"/>
</dbReference>
<dbReference type="GO" id="GO:0051537">
    <property type="term" value="F:2 iron, 2 sulfur cluster binding"/>
    <property type="evidence" value="ECO:0007669"/>
    <property type="project" value="UniProtKB-UniRule"/>
</dbReference>
<proteinExistence type="inferred from homology"/>
<protein>
    <recommendedName>
        <fullName evidence="13">NADH-quinone oxidoreductase</fullName>
        <ecNumber evidence="13">7.1.1.-</ecNumber>
    </recommendedName>
</protein>
<dbReference type="PROSITE" id="PS51839">
    <property type="entry name" value="4FE4S_HC3"/>
    <property type="match status" value="1"/>
</dbReference>
<evidence type="ECO:0000313" key="17">
    <source>
        <dbReference type="EMBL" id="MDA0565745.1"/>
    </source>
</evidence>
<feature type="domain" description="2Fe-2S ferredoxin-type" evidence="14">
    <location>
        <begin position="19"/>
        <end position="103"/>
    </location>
</feature>
<comment type="catalytic activity">
    <reaction evidence="11 13">
        <text>a quinone + NADH + 5 H(+)(in) = a quinol + NAD(+) + 4 H(+)(out)</text>
        <dbReference type="Rhea" id="RHEA:57888"/>
        <dbReference type="ChEBI" id="CHEBI:15378"/>
        <dbReference type="ChEBI" id="CHEBI:24646"/>
        <dbReference type="ChEBI" id="CHEBI:57540"/>
        <dbReference type="ChEBI" id="CHEBI:57945"/>
        <dbReference type="ChEBI" id="CHEBI:132124"/>
    </reaction>
</comment>
<dbReference type="Proteomes" id="UP001140076">
    <property type="component" value="Unassembled WGS sequence"/>
</dbReference>
<dbReference type="GO" id="GO:0042773">
    <property type="term" value="P:ATP synthesis coupled electron transport"/>
    <property type="evidence" value="ECO:0007669"/>
    <property type="project" value="InterPro"/>
</dbReference>
<dbReference type="SUPFAM" id="SSF50692">
    <property type="entry name" value="ADC-like"/>
    <property type="match status" value="1"/>
</dbReference>
<comment type="cofactor">
    <cofactor evidence="13">
        <name>[2Fe-2S] cluster</name>
        <dbReference type="ChEBI" id="CHEBI:190135"/>
    </cofactor>
    <text evidence="13">Binds 1 [2Fe-2S] cluster per subunit.</text>
</comment>
<dbReference type="RefSeq" id="WP_270073021.1">
    <property type="nucleotide sequence ID" value="NZ_JAJAQC010000026.1"/>
</dbReference>
<keyword evidence="9 13" id="KW-0411">Iron-sulfur</keyword>
<keyword evidence="18" id="KW-1185">Reference proteome</keyword>
<reference evidence="17" key="1">
    <citation type="submission" date="2021-10" db="EMBL/GenBank/DDBJ databases">
        <title>Streptomonospora sp. nov., isolated from mangrove soil.</title>
        <authorList>
            <person name="Chen X."/>
            <person name="Ge X."/>
            <person name="Liu W."/>
        </authorList>
    </citation>
    <scope>NUCLEOTIDE SEQUENCE</scope>
    <source>
        <strain evidence="17">S1-112</strain>
    </source>
</reference>
<evidence type="ECO:0000259" key="16">
    <source>
        <dbReference type="PROSITE" id="PS51839"/>
    </source>
</evidence>
<evidence type="ECO:0000256" key="11">
    <source>
        <dbReference type="ARBA" id="ARBA00047712"/>
    </source>
</evidence>
<keyword evidence="3 13" id="KW-0004">4Fe-4S</keyword>
<dbReference type="InterPro" id="IPR009010">
    <property type="entry name" value="Asp_de-COase-like_dom_sf"/>
</dbReference>
<accession>A0A9X3NS33</accession>
<evidence type="ECO:0000256" key="9">
    <source>
        <dbReference type="ARBA" id="ARBA00023014"/>
    </source>
</evidence>
<dbReference type="SUPFAM" id="SSF54292">
    <property type="entry name" value="2Fe-2S ferredoxin-like"/>
    <property type="match status" value="1"/>
</dbReference>
<dbReference type="PANTHER" id="PTHR43105">
    <property type="entry name" value="RESPIRATORY NITRATE REDUCTASE"/>
    <property type="match status" value="1"/>
</dbReference>
<name>A0A9X3NS33_9ACTN</name>
<dbReference type="GO" id="GO:0051539">
    <property type="term" value="F:4 iron, 4 sulfur cluster binding"/>
    <property type="evidence" value="ECO:0007669"/>
    <property type="project" value="UniProtKB-KW"/>
</dbReference>
<dbReference type="SMART" id="SM00926">
    <property type="entry name" value="Molybdop_Fe4S4"/>
    <property type="match status" value="1"/>
</dbReference>
<dbReference type="PROSITE" id="PS00643">
    <property type="entry name" value="COMPLEX1_75K_3"/>
    <property type="match status" value="1"/>
</dbReference>
<evidence type="ECO:0000256" key="12">
    <source>
        <dbReference type="ARBA" id="ARBA00058530"/>
    </source>
</evidence>
<dbReference type="EMBL" id="JAJAQC010000026">
    <property type="protein sequence ID" value="MDA0565745.1"/>
    <property type="molecule type" value="Genomic_DNA"/>
</dbReference>
<evidence type="ECO:0000256" key="3">
    <source>
        <dbReference type="ARBA" id="ARBA00022485"/>
    </source>
</evidence>
<dbReference type="Gene3D" id="2.20.25.90">
    <property type="entry name" value="ADC-like domains"/>
    <property type="match status" value="1"/>
</dbReference>
<comment type="cofactor">
    <cofactor evidence="1 13">
        <name>[4Fe-4S] cluster</name>
        <dbReference type="ChEBI" id="CHEBI:49883"/>
    </cofactor>
</comment>
<dbReference type="InterPro" id="IPR054351">
    <property type="entry name" value="NADH_UbQ_OxRdtase_ferredoxin"/>
</dbReference>
<dbReference type="EC" id="7.1.1.-" evidence="13"/>
<dbReference type="InterPro" id="IPR006656">
    <property type="entry name" value="Mopterin_OxRdtase"/>
</dbReference>
<keyword evidence="5 13" id="KW-0874">Quinone</keyword>
<dbReference type="GO" id="GO:0048038">
    <property type="term" value="F:quinone binding"/>
    <property type="evidence" value="ECO:0007669"/>
    <property type="project" value="UniProtKB-UniRule"/>
</dbReference>
<dbReference type="SUPFAM" id="SSF54862">
    <property type="entry name" value="4Fe-4S ferredoxins"/>
    <property type="match status" value="1"/>
</dbReference>
<dbReference type="Pfam" id="PF00384">
    <property type="entry name" value="Molybdopterin"/>
    <property type="match status" value="1"/>
</dbReference>
<dbReference type="Gene3D" id="3.40.228.10">
    <property type="entry name" value="Dimethylsulfoxide Reductase, domain 2"/>
    <property type="match status" value="1"/>
</dbReference>
<evidence type="ECO:0000313" key="18">
    <source>
        <dbReference type="Proteomes" id="UP001140076"/>
    </source>
</evidence>
<keyword evidence="17" id="KW-0560">Oxidoreductase</keyword>
<dbReference type="PANTHER" id="PTHR43105:SF12">
    <property type="entry name" value="NADH-QUINONE OXIDOREDUCTASE SUBUNIT G"/>
    <property type="match status" value="1"/>
</dbReference>
<comment type="caution">
    <text evidence="17">The sequence shown here is derived from an EMBL/GenBank/DDBJ whole genome shotgun (WGS) entry which is preliminary data.</text>
</comment>
<feature type="domain" description="4Fe-4S Mo/W bis-MGD-type" evidence="15">
    <location>
        <begin position="243"/>
        <end position="299"/>
    </location>
</feature>
<dbReference type="GO" id="GO:0008137">
    <property type="term" value="F:NADH dehydrogenase (ubiquinone) activity"/>
    <property type="evidence" value="ECO:0007669"/>
    <property type="project" value="UniProtKB-UniRule"/>
</dbReference>
<keyword evidence="6 13" id="KW-0479">Metal-binding</keyword>
<keyword evidence="10 13" id="KW-0520">NAD</keyword>
<dbReference type="GO" id="GO:0003954">
    <property type="term" value="F:NADH dehydrogenase activity"/>
    <property type="evidence" value="ECO:0007669"/>
    <property type="project" value="TreeGrafter"/>
</dbReference>
<dbReference type="SUPFAM" id="SSF53706">
    <property type="entry name" value="Formate dehydrogenase/DMSO reductase, domains 1-3"/>
    <property type="match status" value="1"/>
</dbReference>
<evidence type="ECO:0000256" key="2">
    <source>
        <dbReference type="ARBA" id="ARBA00005404"/>
    </source>
</evidence>
<dbReference type="Gene3D" id="3.40.50.740">
    <property type="match status" value="2"/>
</dbReference>
<comment type="function">
    <text evidence="13">NDH-1 shuttles electrons from NADH, via FMN and iron-sulfur (Fe-S) centers, to quinones in the respiratory chain. Couples the redox reaction to proton translocation (for every two electrons transferred, four hydrogen ions are translocated across the cytoplasmic membrane), and thus conserves the redox energy in a proton gradient.</text>
</comment>
<dbReference type="InterPro" id="IPR006963">
    <property type="entry name" value="Mopterin_OxRdtase_4Fe-4S_dom"/>
</dbReference>
<dbReference type="FunFam" id="2.20.25.90:FF:000002">
    <property type="entry name" value="NADH-quinone oxidoreductase"/>
    <property type="match status" value="1"/>
</dbReference>
<evidence type="ECO:0000256" key="8">
    <source>
        <dbReference type="ARBA" id="ARBA00023004"/>
    </source>
</evidence>
<dbReference type="SMART" id="SM00929">
    <property type="entry name" value="NADH-G_4Fe-4S_3"/>
    <property type="match status" value="1"/>
</dbReference>
<dbReference type="NCBIfam" id="TIGR01973">
    <property type="entry name" value="NuoG"/>
    <property type="match status" value="1"/>
</dbReference>
<sequence length="835" mass="88485">MTVTTNSTAGGAPAVPPEDLVTVTIDGFQIQVPKGTLVIRAAELLGIQIPRFCDHPLLDPVGACRQCLVEIPDAGNGRPMPKPQASCTITVMEGMVVKTQLTSAVAEKAQRGIMEFLLINHPLDCPVCDKGGECPLQNQAMSNGQGETRFVDVKRTFPKPVPLSTQVLLDRERCIQCARCTRFSAQIAGDPFIELLERGASEQVGIAEGEPFQSYFSGNTVQICPVGALTGAAYRFRSRPFDLVSTPSVCEHCASGCAQRTDHRRGTVMRRLAGDDPEVNEEWNCDKGRWAFKYATQPDRITRPLVRDEETRALEVASWPEAVSTAAAGLARARDRGGRVGVITGGRLTLEDSYAYAKFARLALRTNSVDMRARPHSDEEADFLAARVAGTGLGVTYADIDAAPAVLLAGFDPEDESPVVFLRLRKAHRKNRLRVFSVASHAARGLDKTGGTLIPAAPGDESRVLDAVSDLAPEAVEALRERGALILAGERLAQVPGALSSVARLADRTGARLAWIPRRAGERGAIEAGALPNLLPGGRPVSDATARAEVARAWGVAALPEREGRGTAEILAAAAEGELEALLIAGVELADLPDPELARAALARVPFVVSVEMRAGDITDRADVVLPVAAVAEKSGTFLDWEGRPRPFGTALKKPGLLSDLRVLAALADEMDVHLGLPDDAAARAELESLGAWTGERVPDPLSRPAPLPEPGRGEALLSTWRQLLGRGPMQDGEPYLAGTARPAVARVSAATAAEIGLADGGRLRVTGPLGAVSVPALVVPMPDRVVWLPANARDCDVRRDLGADAGAVVRLEADRGAGFEVEARPTATSAGSDQ</sequence>
<evidence type="ECO:0000256" key="1">
    <source>
        <dbReference type="ARBA" id="ARBA00001966"/>
    </source>
</evidence>
<dbReference type="PROSITE" id="PS51669">
    <property type="entry name" value="4FE4S_MOW_BIS_MGD"/>
    <property type="match status" value="1"/>
</dbReference>
<dbReference type="InterPro" id="IPR036010">
    <property type="entry name" value="2Fe-2S_ferredoxin-like_sf"/>
</dbReference>
<evidence type="ECO:0000256" key="7">
    <source>
        <dbReference type="ARBA" id="ARBA00022967"/>
    </source>
</evidence>
<feature type="domain" description="4Fe-4S His(Cys)3-ligated-type" evidence="16">
    <location>
        <begin position="105"/>
        <end position="144"/>
    </location>
</feature>
<comment type="similarity">
    <text evidence="2 13">Belongs to the complex I 75 kDa subunit family.</text>
</comment>
<dbReference type="PROSITE" id="PS00641">
    <property type="entry name" value="COMPLEX1_75K_1"/>
    <property type="match status" value="1"/>
</dbReference>
<dbReference type="AlphaFoldDB" id="A0A9X3NS33"/>
<evidence type="ECO:0000259" key="15">
    <source>
        <dbReference type="PROSITE" id="PS51669"/>
    </source>
</evidence>
<evidence type="ECO:0000256" key="6">
    <source>
        <dbReference type="ARBA" id="ARBA00022723"/>
    </source>
</evidence>
<dbReference type="Pfam" id="PF22117">
    <property type="entry name" value="Fer4_Nqo3"/>
    <property type="match status" value="1"/>
</dbReference>
<keyword evidence="7 13" id="KW-1278">Translocase</keyword>
<dbReference type="InterPro" id="IPR000283">
    <property type="entry name" value="NADH_UbQ_OxRdtase_75kDa_su_CS"/>
</dbReference>
<dbReference type="GO" id="GO:0046872">
    <property type="term" value="F:metal ion binding"/>
    <property type="evidence" value="ECO:0007669"/>
    <property type="project" value="UniProtKB-UniRule"/>
</dbReference>
<evidence type="ECO:0000256" key="4">
    <source>
        <dbReference type="ARBA" id="ARBA00022714"/>
    </source>
</evidence>
<gene>
    <name evidence="17" type="ORF">LG943_15690</name>
</gene>
<evidence type="ECO:0000256" key="13">
    <source>
        <dbReference type="RuleBase" id="RU003525"/>
    </source>
</evidence>
<dbReference type="InterPro" id="IPR001041">
    <property type="entry name" value="2Fe-2S_ferredoxin-type"/>
</dbReference>